<dbReference type="AlphaFoldDB" id="C6H933"/>
<dbReference type="OrthoDB" id="5370059at2759"/>
<evidence type="ECO:0000313" key="1">
    <source>
        <dbReference type="EMBL" id="EER42816.1"/>
    </source>
</evidence>
<gene>
    <name evidence="1" type="ORF">HCDG_02714</name>
</gene>
<dbReference type="Proteomes" id="UP000002624">
    <property type="component" value="Unassembled WGS sequence"/>
</dbReference>
<name>C6H933_AJECH</name>
<organism evidence="1 2">
    <name type="scientific">Ajellomyces capsulatus (strain H143)</name>
    <name type="common">Darling's disease fungus</name>
    <name type="synonym">Histoplasma capsulatum</name>
    <dbReference type="NCBI Taxonomy" id="544712"/>
    <lineage>
        <taxon>Eukaryota</taxon>
        <taxon>Fungi</taxon>
        <taxon>Dikarya</taxon>
        <taxon>Ascomycota</taxon>
        <taxon>Pezizomycotina</taxon>
        <taxon>Eurotiomycetes</taxon>
        <taxon>Eurotiomycetidae</taxon>
        <taxon>Onygenales</taxon>
        <taxon>Ajellomycetaceae</taxon>
        <taxon>Histoplasma</taxon>
    </lineage>
</organism>
<sequence length="144" mass="16501">MDPHRLPSWMQRKIAHMTLFYAADISTKLSMIEWNTHVKRGHAMLSLLTRYVSCDTATKLLKLLIQSGLKPDLKYLFSSDLFATHPSLPVRIILPDWEQEDGPMKALGLGTITNDLQFSEVTGTNRKRIHRVLFPPLSAFRQAR</sequence>
<accession>C6H933</accession>
<protein>
    <submittedName>
        <fullName evidence="1">Uncharacterized protein</fullName>
    </submittedName>
</protein>
<dbReference type="EMBL" id="GG692421">
    <property type="protein sequence ID" value="EER42816.1"/>
    <property type="molecule type" value="Genomic_DNA"/>
</dbReference>
<dbReference type="HOGENOM" id="CLU_1895584_0_0_1"/>
<proteinExistence type="predicted"/>
<reference evidence="2" key="1">
    <citation type="submission" date="2009-05" db="EMBL/GenBank/DDBJ databases">
        <title>The genome sequence of Ajellomyces capsulatus strain H143.</title>
        <authorList>
            <person name="Champion M."/>
            <person name="Cuomo C.A."/>
            <person name="Ma L.-J."/>
            <person name="Henn M.R."/>
            <person name="Sil A."/>
            <person name="Goldman B."/>
            <person name="Young S.K."/>
            <person name="Kodira C.D."/>
            <person name="Zeng Q."/>
            <person name="Koehrsen M."/>
            <person name="Alvarado L."/>
            <person name="Berlin A.M."/>
            <person name="Borenstein D."/>
            <person name="Chen Z."/>
            <person name="Engels R."/>
            <person name="Freedman E."/>
            <person name="Gellesch M."/>
            <person name="Goldberg J."/>
            <person name="Griggs A."/>
            <person name="Gujja S."/>
            <person name="Heiman D.I."/>
            <person name="Hepburn T.A."/>
            <person name="Howarth C."/>
            <person name="Jen D."/>
            <person name="Larson L."/>
            <person name="Lewis B."/>
            <person name="Mehta T."/>
            <person name="Park D."/>
            <person name="Pearson M."/>
            <person name="Roberts A."/>
            <person name="Saif S."/>
            <person name="Shea T.D."/>
            <person name="Shenoy N."/>
            <person name="Sisk P."/>
            <person name="Stolte C."/>
            <person name="Sykes S."/>
            <person name="Walk T."/>
            <person name="White J."/>
            <person name="Yandava C."/>
            <person name="Klein B."/>
            <person name="McEwen J.G."/>
            <person name="Puccia R."/>
            <person name="Goldman G.H."/>
            <person name="Felipe M.S."/>
            <person name="Nino-Vega G."/>
            <person name="San-Blas G."/>
            <person name="Taylor J.W."/>
            <person name="Mendoza L."/>
            <person name="Galagan J.E."/>
            <person name="Nusbaum C."/>
            <person name="Birren B.W."/>
        </authorList>
    </citation>
    <scope>NUCLEOTIDE SEQUENCE [LARGE SCALE GENOMIC DNA]</scope>
    <source>
        <strain evidence="2">H143</strain>
    </source>
</reference>
<evidence type="ECO:0000313" key="2">
    <source>
        <dbReference type="Proteomes" id="UP000002624"/>
    </source>
</evidence>
<dbReference type="VEuPathDB" id="FungiDB:HCDG_02714"/>